<sequence>MTHTSPPDLATLADTMPDGVVRTAELLATGVPGPVIGRRCRPDGPWQRLLPGVVLMSSGEPSRRQRLRAALAYAGEGAAITGLDAAGLDHDIGVRADEAVHVLIPEARRSTTNGYVVVERTARMPALIDRDGLQYAPMPRAVVDAARRERDALRLRALLSGPVRCGACSVAQLCAELDAGNQRGSAAPRAALRAISDGVVSLTEGLARRVARGAAVPPPRWNVPLRDVSGCLLGVVDAWWDDVALAWEVGSHHFRLGLAEAPLCSAQPQLTSAGVLVVRTPPARLRTDPLGVRRDLVQAFHRAADRVRPPVHALPDRAR</sequence>
<evidence type="ECO:0000313" key="1">
    <source>
        <dbReference type="EMBL" id="MFC0548376.1"/>
    </source>
</evidence>
<protein>
    <submittedName>
        <fullName evidence="1">Uncharacterized protein</fullName>
    </submittedName>
</protein>
<dbReference type="Proteomes" id="UP001589810">
    <property type="component" value="Unassembled WGS sequence"/>
</dbReference>
<dbReference type="RefSeq" id="WP_273937780.1">
    <property type="nucleotide sequence ID" value="NZ_CP097263.1"/>
</dbReference>
<gene>
    <name evidence="1" type="ORF">ACFFH7_43200</name>
</gene>
<organism evidence="1 2">
    <name type="scientific">Kutzneria chonburiensis</name>
    <dbReference type="NCBI Taxonomy" id="1483604"/>
    <lineage>
        <taxon>Bacteria</taxon>
        <taxon>Bacillati</taxon>
        <taxon>Actinomycetota</taxon>
        <taxon>Actinomycetes</taxon>
        <taxon>Pseudonocardiales</taxon>
        <taxon>Pseudonocardiaceae</taxon>
        <taxon>Kutzneria</taxon>
    </lineage>
</organism>
<evidence type="ECO:0000313" key="2">
    <source>
        <dbReference type="Proteomes" id="UP001589810"/>
    </source>
</evidence>
<dbReference type="EMBL" id="JBHLUD010000015">
    <property type="protein sequence ID" value="MFC0548376.1"/>
    <property type="molecule type" value="Genomic_DNA"/>
</dbReference>
<reference evidence="1 2" key="1">
    <citation type="submission" date="2024-09" db="EMBL/GenBank/DDBJ databases">
        <authorList>
            <person name="Sun Q."/>
            <person name="Mori K."/>
        </authorList>
    </citation>
    <scope>NUCLEOTIDE SEQUENCE [LARGE SCALE GENOMIC DNA]</scope>
    <source>
        <strain evidence="1 2">TBRC 1432</strain>
    </source>
</reference>
<proteinExistence type="predicted"/>
<name>A0ABV6N6Z6_9PSEU</name>
<keyword evidence="2" id="KW-1185">Reference proteome</keyword>
<accession>A0ABV6N6Z6</accession>
<comment type="caution">
    <text evidence="1">The sequence shown here is derived from an EMBL/GenBank/DDBJ whole genome shotgun (WGS) entry which is preliminary data.</text>
</comment>